<evidence type="ECO:0000256" key="5">
    <source>
        <dbReference type="ARBA" id="ARBA00022833"/>
    </source>
</evidence>
<gene>
    <name evidence="9" type="ORF">CLUMA_CG003401</name>
</gene>
<keyword evidence="10" id="KW-1185">Reference proteome</keyword>
<dbReference type="GO" id="GO:0005634">
    <property type="term" value="C:nucleus"/>
    <property type="evidence" value="ECO:0007669"/>
    <property type="project" value="UniProtKB-SubCell"/>
</dbReference>
<keyword evidence="3" id="KW-0677">Repeat</keyword>
<feature type="domain" description="C2H2-type" evidence="8">
    <location>
        <begin position="329"/>
        <end position="356"/>
    </location>
</feature>
<dbReference type="STRING" id="568069.A0A1J1HNQ5"/>
<feature type="domain" description="C2H2-type" evidence="8">
    <location>
        <begin position="304"/>
        <end position="326"/>
    </location>
</feature>
<dbReference type="InterPro" id="IPR050888">
    <property type="entry name" value="ZnF_C2H2-type_TF"/>
</dbReference>
<evidence type="ECO:0000259" key="8">
    <source>
        <dbReference type="PROSITE" id="PS50157"/>
    </source>
</evidence>
<keyword evidence="2" id="KW-0479">Metal-binding</keyword>
<dbReference type="Pfam" id="PF00096">
    <property type="entry name" value="zf-C2H2"/>
    <property type="match status" value="3"/>
</dbReference>
<evidence type="ECO:0000313" key="9">
    <source>
        <dbReference type="EMBL" id="CRK89680.1"/>
    </source>
</evidence>
<evidence type="ECO:0000256" key="6">
    <source>
        <dbReference type="ARBA" id="ARBA00023242"/>
    </source>
</evidence>
<reference evidence="9 10" key="1">
    <citation type="submission" date="2015-04" db="EMBL/GenBank/DDBJ databases">
        <authorList>
            <person name="Syromyatnikov M.Y."/>
            <person name="Popov V.N."/>
        </authorList>
    </citation>
    <scope>NUCLEOTIDE SEQUENCE [LARGE SCALE GENOMIC DNA]</scope>
</reference>
<dbReference type="FunFam" id="3.30.160.60:FF:000446">
    <property type="entry name" value="Zinc finger protein"/>
    <property type="match status" value="1"/>
</dbReference>
<organism evidence="9 10">
    <name type="scientific">Clunio marinus</name>
    <dbReference type="NCBI Taxonomy" id="568069"/>
    <lineage>
        <taxon>Eukaryota</taxon>
        <taxon>Metazoa</taxon>
        <taxon>Ecdysozoa</taxon>
        <taxon>Arthropoda</taxon>
        <taxon>Hexapoda</taxon>
        <taxon>Insecta</taxon>
        <taxon>Pterygota</taxon>
        <taxon>Neoptera</taxon>
        <taxon>Endopterygota</taxon>
        <taxon>Diptera</taxon>
        <taxon>Nematocera</taxon>
        <taxon>Chironomoidea</taxon>
        <taxon>Chironomidae</taxon>
        <taxon>Clunio</taxon>
    </lineage>
</organism>
<name>A0A1J1HNQ5_9DIPT</name>
<evidence type="ECO:0000256" key="3">
    <source>
        <dbReference type="ARBA" id="ARBA00022737"/>
    </source>
</evidence>
<keyword evidence="5" id="KW-0862">Zinc</keyword>
<accession>A0A1J1HNQ5</accession>
<protein>
    <submittedName>
        <fullName evidence="9">CLUMA_CG003401, isoform A</fullName>
    </submittedName>
</protein>
<keyword evidence="4 7" id="KW-0863">Zinc-finger</keyword>
<dbReference type="SUPFAM" id="SSF57667">
    <property type="entry name" value="beta-beta-alpha zinc fingers"/>
    <property type="match status" value="2"/>
</dbReference>
<evidence type="ECO:0000313" key="10">
    <source>
        <dbReference type="Proteomes" id="UP000183832"/>
    </source>
</evidence>
<evidence type="ECO:0000256" key="4">
    <source>
        <dbReference type="ARBA" id="ARBA00022771"/>
    </source>
</evidence>
<dbReference type="SMART" id="SM00355">
    <property type="entry name" value="ZnF_C2H2"/>
    <property type="match status" value="8"/>
</dbReference>
<dbReference type="OrthoDB" id="7758549at2759"/>
<feature type="domain" description="C2H2-type" evidence="8">
    <location>
        <begin position="153"/>
        <end position="180"/>
    </location>
</feature>
<dbReference type="Proteomes" id="UP000183832">
    <property type="component" value="Unassembled WGS sequence"/>
</dbReference>
<keyword evidence="6" id="KW-0539">Nucleus</keyword>
<dbReference type="AlphaFoldDB" id="A0A1J1HNQ5"/>
<dbReference type="InterPro" id="IPR036236">
    <property type="entry name" value="Znf_C2H2_sf"/>
</dbReference>
<evidence type="ECO:0000256" key="7">
    <source>
        <dbReference type="PROSITE-ProRule" id="PRU00042"/>
    </source>
</evidence>
<evidence type="ECO:0000256" key="2">
    <source>
        <dbReference type="ARBA" id="ARBA00022723"/>
    </source>
</evidence>
<comment type="subcellular location">
    <subcellularLocation>
        <location evidence="1">Nucleus</location>
    </subcellularLocation>
</comment>
<dbReference type="GO" id="GO:0008270">
    <property type="term" value="F:zinc ion binding"/>
    <property type="evidence" value="ECO:0007669"/>
    <property type="project" value="UniProtKB-KW"/>
</dbReference>
<dbReference type="EMBL" id="CVRI01000014">
    <property type="protein sequence ID" value="CRK89680.1"/>
    <property type="molecule type" value="Genomic_DNA"/>
</dbReference>
<evidence type="ECO:0000256" key="1">
    <source>
        <dbReference type="ARBA" id="ARBA00004123"/>
    </source>
</evidence>
<dbReference type="Gene3D" id="3.30.160.60">
    <property type="entry name" value="Classic Zinc Finger"/>
    <property type="match status" value="4"/>
</dbReference>
<sequence>MVQNKEIEEKVLEYQKIKQELLQDSKAIECKQETDEVVKVSEQQEEKIIEEEKPPPQEELTNGIVTPEQEVEPVIRRQSIRLQKAQFVPEHAPAVTDQFFVCRRCTIFFQSRKLRKIHNMTCHRRKPNGLEEAVPADTLKKRQRRSSSNKDPFICDLCEKVFKKKALLRSHMNTHLTEPQFFCSMCPYASKRNNDLKKHNGMHHNPDRIVKNRIRLRKCDKCELILDGKKALKLHIREKHPPEEIVKRSPLKPRVLKKVCEKCDEVIEGMKAYKRHIKEKHSEITEVNMDCRTYFRSNGDLKTFDCPHCDKKFSLKSHLTLHSRKHLNLTCNKCNVTFKNKFNLKWHEFSHLEIEPKCTNCFVSFTSEQKFSVHLKKKICMPNGAVNGAIVAT</sequence>
<proteinExistence type="predicted"/>
<dbReference type="PANTHER" id="PTHR24406">
    <property type="entry name" value="TRANSCRIPTIONAL REPRESSOR CTCFL-RELATED"/>
    <property type="match status" value="1"/>
</dbReference>
<dbReference type="PROSITE" id="PS50157">
    <property type="entry name" value="ZINC_FINGER_C2H2_2"/>
    <property type="match status" value="3"/>
</dbReference>
<dbReference type="PROSITE" id="PS00028">
    <property type="entry name" value="ZINC_FINGER_C2H2_1"/>
    <property type="match status" value="6"/>
</dbReference>
<dbReference type="InterPro" id="IPR013087">
    <property type="entry name" value="Znf_C2H2_type"/>
</dbReference>